<evidence type="ECO:0000313" key="1">
    <source>
        <dbReference type="EMBL" id="WZN40743.1"/>
    </source>
</evidence>
<dbReference type="RefSeq" id="WP_341835608.1">
    <property type="nucleotide sequence ID" value="NZ_CP149822.1"/>
</dbReference>
<protein>
    <submittedName>
        <fullName evidence="1">Uncharacterized protein</fullName>
    </submittedName>
</protein>
<dbReference type="EMBL" id="CP149822">
    <property type="protein sequence ID" value="WZN40743.1"/>
    <property type="molecule type" value="Genomic_DNA"/>
</dbReference>
<name>A0ABZ2YMK5_9BACT</name>
<sequence length="63" mass="7116">MNSGIELTLKIKEIEEVELRSERKPYIILNISTQSTNPEEGDFLFHIAGIGSERLLITIDGQD</sequence>
<dbReference type="Proteomes" id="UP001485459">
    <property type="component" value="Chromosome"/>
</dbReference>
<accession>A0ABZ2YMK5</accession>
<organism evidence="1 2">
    <name type="scientific">Chitinophaga pollutisoli</name>
    <dbReference type="NCBI Taxonomy" id="3133966"/>
    <lineage>
        <taxon>Bacteria</taxon>
        <taxon>Pseudomonadati</taxon>
        <taxon>Bacteroidota</taxon>
        <taxon>Chitinophagia</taxon>
        <taxon>Chitinophagales</taxon>
        <taxon>Chitinophagaceae</taxon>
        <taxon>Chitinophaga</taxon>
    </lineage>
</organism>
<evidence type="ECO:0000313" key="2">
    <source>
        <dbReference type="Proteomes" id="UP001485459"/>
    </source>
</evidence>
<keyword evidence="2" id="KW-1185">Reference proteome</keyword>
<gene>
    <name evidence="1" type="ORF">WJU16_22530</name>
</gene>
<reference evidence="2" key="1">
    <citation type="submission" date="2024-03" db="EMBL/GenBank/DDBJ databases">
        <title>Chitinophaga horti sp. nov., isolated from garden soil.</title>
        <authorList>
            <person name="Lee D.S."/>
            <person name="Han D.M."/>
            <person name="Baek J.H."/>
            <person name="Choi D.G."/>
            <person name="Jeon J.H."/>
            <person name="Jeon C.O."/>
        </authorList>
    </citation>
    <scope>NUCLEOTIDE SEQUENCE [LARGE SCALE GENOMIC DNA]</scope>
    <source>
        <strain evidence="2">GPA1</strain>
    </source>
</reference>
<proteinExistence type="predicted"/>